<dbReference type="AlphaFoldDB" id="A0A9X2IUU7"/>
<feature type="transmembrane region" description="Helical" evidence="1">
    <location>
        <begin position="93"/>
        <end position="112"/>
    </location>
</feature>
<accession>A0A9X2IUU7</accession>
<evidence type="ECO:0000256" key="1">
    <source>
        <dbReference type="SAM" id="Phobius"/>
    </source>
</evidence>
<evidence type="ECO:0000313" key="3">
    <source>
        <dbReference type="Proteomes" id="UP001139157"/>
    </source>
</evidence>
<comment type="caution">
    <text evidence="2">The sequence shown here is derived from an EMBL/GenBank/DDBJ whole genome shotgun (WGS) entry which is preliminary data.</text>
</comment>
<protein>
    <submittedName>
        <fullName evidence="2">Uncharacterized protein</fullName>
    </submittedName>
</protein>
<proteinExistence type="predicted"/>
<sequence>MLSAALLVIAAVQLGSAVAVGRVRGEGAMRRWLLRVVALGLAYDAAVFGLGAVVGEGEVLRDASFGRFLAHAVLTPLLVPWAAALSGRNRRDAWAVVVVLIGWGVLVELRHLELVPRTFADTLRYAPADPTAPIPALIVMVVLLAAGVRAWRRRRWPWLALGAGAMFAAAAGGTVIPPLGNAGEAVLLAALVCTERWFVDPEFEPPRPGRAGIFPRFGRRA</sequence>
<name>A0A9X2IUU7_9NOCA</name>
<dbReference type="EMBL" id="JAMRXG010000001">
    <property type="protein sequence ID" value="MCM6772523.1"/>
    <property type="molecule type" value="Genomic_DNA"/>
</dbReference>
<gene>
    <name evidence="2" type="ORF">NDR86_03430</name>
</gene>
<organism evidence="2 3">
    <name type="scientific">Nocardia pulmonis</name>
    <dbReference type="NCBI Taxonomy" id="2951408"/>
    <lineage>
        <taxon>Bacteria</taxon>
        <taxon>Bacillati</taxon>
        <taxon>Actinomycetota</taxon>
        <taxon>Actinomycetes</taxon>
        <taxon>Mycobacteriales</taxon>
        <taxon>Nocardiaceae</taxon>
        <taxon>Nocardia</taxon>
    </lineage>
</organism>
<keyword evidence="1" id="KW-1133">Transmembrane helix</keyword>
<feature type="transmembrane region" description="Helical" evidence="1">
    <location>
        <begin position="158"/>
        <end position="179"/>
    </location>
</feature>
<keyword evidence="1" id="KW-0812">Transmembrane</keyword>
<feature type="transmembrane region" description="Helical" evidence="1">
    <location>
        <begin position="33"/>
        <end position="54"/>
    </location>
</feature>
<dbReference type="RefSeq" id="WP_251909369.1">
    <property type="nucleotide sequence ID" value="NZ_JAMRXG010000001.1"/>
</dbReference>
<keyword evidence="3" id="KW-1185">Reference proteome</keyword>
<evidence type="ECO:0000313" key="2">
    <source>
        <dbReference type="EMBL" id="MCM6772523.1"/>
    </source>
</evidence>
<keyword evidence="1" id="KW-0472">Membrane</keyword>
<reference evidence="2" key="1">
    <citation type="submission" date="2022-06" db="EMBL/GenBank/DDBJ databases">
        <title>Novel species in genus nocardia.</title>
        <authorList>
            <person name="Li F."/>
        </authorList>
    </citation>
    <scope>NUCLEOTIDE SEQUENCE</scope>
    <source>
        <strain evidence="2">CDC141</strain>
    </source>
</reference>
<feature type="transmembrane region" description="Helical" evidence="1">
    <location>
        <begin position="132"/>
        <end position="151"/>
    </location>
</feature>
<dbReference type="Proteomes" id="UP001139157">
    <property type="component" value="Unassembled WGS sequence"/>
</dbReference>